<dbReference type="InterPro" id="IPR011006">
    <property type="entry name" value="CheY-like_superfamily"/>
</dbReference>
<dbReference type="Pfam" id="PF00072">
    <property type="entry name" value="Response_reg"/>
    <property type="match status" value="1"/>
</dbReference>
<dbReference type="PROSITE" id="PS50110">
    <property type="entry name" value="RESPONSE_REGULATORY"/>
    <property type="match status" value="1"/>
</dbReference>
<keyword evidence="4" id="KW-1185">Reference proteome</keyword>
<organism evidence="3 4">
    <name type="scientific">Euzebyella marina</name>
    <dbReference type="NCBI Taxonomy" id="1761453"/>
    <lineage>
        <taxon>Bacteria</taxon>
        <taxon>Pseudomonadati</taxon>
        <taxon>Bacteroidota</taxon>
        <taxon>Flavobacteriia</taxon>
        <taxon>Flavobacteriales</taxon>
        <taxon>Flavobacteriaceae</taxon>
        <taxon>Euzebyella</taxon>
    </lineage>
</organism>
<evidence type="ECO:0000313" key="3">
    <source>
        <dbReference type="EMBL" id="AYN69493.1"/>
    </source>
</evidence>
<feature type="domain" description="Response regulatory" evidence="2">
    <location>
        <begin position="7"/>
        <end position="134"/>
    </location>
</feature>
<protein>
    <submittedName>
        <fullName evidence="3">Response regulator</fullName>
    </submittedName>
</protein>
<dbReference type="Proteomes" id="UP000276309">
    <property type="component" value="Chromosome"/>
</dbReference>
<dbReference type="SUPFAM" id="SSF52172">
    <property type="entry name" value="CheY-like"/>
    <property type="match status" value="1"/>
</dbReference>
<dbReference type="OrthoDB" id="673128at2"/>
<dbReference type="PANTHER" id="PTHR44520">
    <property type="entry name" value="RESPONSE REGULATOR RCP1-RELATED"/>
    <property type="match status" value="1"/>
</dbReference>
<dbReference type="SMART" id="SM00448">
    <property type="entry name" value="REC"/>
    <property type="match status" value="1"/>
</dbReference>
<evidence type="ECO:0000256" key="1">
    <source>
        <dbReference type="PROSITE-ProRule" id="PRU00169"/>
    </source>
</evidence>
<dbReference type="GO" id="GO:0000160">
    <property type="term" value="P:phosphorelay signal transduction system"/>
    <property type="evidence" value="ECO:0007669"/>
    <property type="project" value="InterPro"/>
</dbReference>
<gene>
    <name evidence="3" type="ORF">D1013_19975</name>
</gene>
<reference evidence="3 4" key="1">
    <citation type="submission" date="2018-08" db="EMBL/GenBank/DDBJ databases">
        <title>The reduced genetic potential of extracellular carbohydrate catabolism in Euzebyella marina RN62, a Flavobacteriia bacterium isolated from the hadal water.</title>
        <authorList>
            <person name="Xue C."/>
        </authorList>
    </citation>
    <scope>NUCLEOTIDE SEQUENCE [LARGE SCALE GENOMIC DNA]</scope>
    <source>
        <strain evidence="3 4">RN62</strain>
    </source>
</reference>
<dbReference type="RefSeq" id="WP_121850499.1">
    <property type="nucleotide sequence ID" value="NZ_CP032050.1"/>
</dbReference>
<dbReference type="InterPro" id="IPR001789">
    <property type="entry name" value="Sig_transdc_resp-reg_receiver"/>
</dbReference>
<dbReference type="PANTHER" id="PTHR44520:SF2">
    <property type="entry name" value="RESPONSE REGULATOR RCP1"/>
    <property type="match status" value="1"/>
</dbReference>
<name>A0A3G2LBC6_9FLAO</name>
<accession>A0A3G2LBC6</accession>
<dbReference type="EMBL" id="CP032050">
    <property type="protein sequence ID" value="AYN69493.1"/>
    <property type="molecule type" value="Genomic_DNA"/>
</dbReference>
<feature type="modified residue" description="4-aspartylphosphate" evidence="1">
    <location>
        <position position="66"/>
    </location>
</feature>
<keyword evidence="1" id="KW-0597">Phosphoprotein</keyword>
<dbReference type="AlphaFoldDB" id="A0A3G2LBC6"/>
<dbReference type="Gene3D" id="3.40.50.2300">
    <property type="match status" value="1"/>
</dbReference>
<evidence type="ECO:0000259" key="2">
    <source>
        <dbReference type="PROSITE" id="PS50110"/>
    </source>
</evidence>
<sequence length="134" mass="15424">MQKGFENICIVDDDAISIFGLKRALRKFCPDCDPEPEVFENGLDALETFERRVEVNEELPSIIFVDLNMPVMNGWEFVEDIKRDESLKHLAPHIFIMSSSIDPADRNRAKILGLEKNYLSKPVTYETLKARFST</sequence>
<evidence type="ECO:0000313" key="4">
    <source>
        <dbReference type="Proteomes" id="UP000276309"/>
    </source>
</evidence>
<dbReference type="KEGG" id="emar:D1013_19975"/>
<dbReference type="InterPro" id="IPR052893">
    <property type="entry name" value="TCS_response_regulator"/>
</dbReference>
<proteinExistence type="predicted"/>